<dbReference type="OrthoDB" id="9816296at2"/>
<dbReference type="AlphaFoldDB" id="A0A553ZIS1"/>
<dbReference type="PROSITE" id="PS01081">
    <property type="entry name" value="HTH_TETR_1"/>
    <property type="match status" value="1"/>
</dbReference>
<evidence type="ECO:0000256" key="5">
    <source>
        <dbReference type="PROSITE-ProRule" id="PRU00335"/>
    </source>
</evidence>
<dbReference type="PANTHER" id="PTHR30055">
    <property type="entry name" value="HTH-TYPE TRANSCRIPTIONAL REGULATOR RUTR"/>
    <property type="match status" value="1"/>
</dbReference>
<feature type="DNA-binding region" description="H-T-H motif" evidence="5">
    <location>
        <begin position="71"/>
        <end position="90"/>
    </location>
</feature>
<evidence type="ECO:0000313" key="7">
    <source>
        <dbReference type="EMBL" id="TSB41310.1"/>
    </source>
</evidence>
<keyword evidence="4" id="KW-0804">Transcription</keyword>
<dbReference type="Proteomes" id="UP000320888">
    <property type="component" value="Unassembled WGS sequence"/>
</dbReference>
<dbReference type="Pfam" id="PF00440">
    <property type="entry name" value="TetR_N"/>
    <property type="match status" value="1"/>
</dbReference>
<dbReference type="EMBL" id="VKLS01000123">
    <property type="protein sequence ID" value="TSB41310.1"/>
    <property type="molecule type" value="Genomic_DNA"/>
</dbReference>
<gene>
    <name evidence="7" type="ORF">FNZ23_12740</name>
</gene>
<reference evidence="7 8" key="1">
    <citation type="submission" date="2019-07" db="EMBL/GenBank/DDBJ databases">
        <title>Draft genome for Streptomyces benahoarensis MZ03-48.</title>
        <authorList>
            <person name="Gonzalez-Pimentel J.L."/>
        </authorList>
    </citation>
    <scope>NUCLEOTIDE SEQUENCE [LARGE SCALE GENOMIC DNA]</scope>
    <source>
        <strain evidence="7 8">MZ03-48</strain>
    </source>
</reference>
<dbReference type="PANTHER" id="PTHR30055:SF234">
    <property type="entry name" value="HTH-TYPE TRANSCRIPTIONAL REGULATOR BETI"/>
    <property type="match status" value="1"/>
</dbReference>
<sequence>MARGRCGCARVVPAAHQRRRTAEPPLVRCTGTPYQYAVPGTAYYDASMARRDEIIEAALRLAKAEGIGALSVRAVANAAGIGPTTLRHYFPSQAELRQAVAVACVSGSLDDLAIADDTRDPVRRLHECLLQFLPSSEQQEAALDGWFELYRLALGPEPLPAVRELLESGHRSSAQVLQRWLGTLADQGHVVPDEVDTHATRALALIDGIHLNLLIGPEPFDLQAAREALRWFAERVIA</sequence>
<dbReference type="SUPFAM" id="SSF48498">
    <property type="entry name" value="Tetracyclin repressor-like, C-terminal domain"/>
    <property type="match status" value="1"/>
</dbReference>
<keyword evidence="8" id="KW-1185">Reference proteome</keyword>
<dbReference type="InterPro" id="IPR039538">
    <property type="entry name" value="BetI_C"/>
</dbReference>
<dbReference type="InterPro" id="IPR050109">
    <property type="entry name" value="HTH-type_TetR-like_transc_reg"/>
</dbReference>
<organism evidence="7 8">
    <name type="scientific">Streptomyces benahoarensis</name>
    <dbReference type="NCBI Taxonomy" id="2595054"/>
    <lineage>
        <taxon>Bacteria</taxon>
        <taxon>Bacillati</taxon>
        <taxon>Actinomycetota</taxon>
        <taxon>Actinomycetes</taxon>
        <taxon>Kitasatosporales</taxon>
        <taxon>Streptomycetaceae</taxon>
        <taxon>Streptomyces</taxon>
    </lineage>
</organism>
<dbReference type="InterPro" id="IPR023772">
    <property type="entry name" value="DNA-bd_HTH_TetR-type_CS"/>
</dbReference>
<evidence type="ECO:0000256" key="4">
    <source>
        <dbReference type="ARBA" id="ARBA00023163"/>
    </source>
</evidence>
<proteinExistence type="predicted"/>
<dbReference type="InterPro" id="IPR036271">
    <property type="entry name" value="Tet_transcr_reg_TetR-rel_C_sf"/>
</dbReference>
<keyword evidence="1" id="KW-0678">Repressor</keyword>
<dbReference type="PROSITE" id="PS50977">
    <property type="entry name" value="HTH_TETR_2"/>
    <property type="match status" value="1"/>
</dbReference>
<evidence type="ECO:0000259" key="6">
    <source>
        <dbReference type="PROSITE" id="PS50977"/>
    </source>
</evidence>
<evidence type="ECO:0000256" key="1">
    <source>
        <dbReference type="ARBA" id="ARBA00022491"/>
    </source>
</evidence>
<dbReference type="GO" id="GO:0000976">
    <property type="term" value="F:transcription cis-regulatory region binding"/>
    <property type="evidence" value="ECO:0007669"/>
    <property type="project" value="TreeGrafter"/>
</dbReference>
<name>A0A553ZIS1_9ACTN</name>
<comment type="caution">
    <text evidence="7">The sequence shown here is derived from an EMBL/GenBank/DDBJ whole genome shotgun (WGS) entry which is preliminary data.</text>
</comment>
<dbReference type="Pfam" id="PF13977">
    <property type="entry name" value="TetR_C_6"/>
    <property type="match status" value="1"/>
</dbReference>
<protein>
    <submittedName>
        <fullName evidence="7">TetR/AcrR family transcriptional regulator</fullName>
    </submittedName>
</protein>
<dbReference type="InterPro" id="IPR009057">
    <property type="entry name" value="Homeodomain-like_sf"/>
</dbReference>
<dbReference type="InterPro" id="IPR001647">
    <property type="entry name" value="HTH_TetR"/>
</dbReference>
<evidence type="ECO:0000256" key="3">
    <source>
        <dbReference type="ARBA" id="ARBA00023125"/>
    </source>
</evidence>
<evidence type="ECO:0000256" key="2">
    <source>
        <dbReference type="ARBA" id="ARBA00023015"/>
    </source>
</evidence>
<dbReference type="GO" id="GO:0003700">
    <property type="term" value="F:DNA-binding transcription factor activity"/>
    <property type="evidence" value="ECO:0007669"/>
    <property type="project" value="TreeGrafter"/>
</dbReference>
<dbReference type="SUPFAM" id="SSF46689">
    <property type="entry name" value="Homeodomain-like"/>
    <property type="match status" value="1"/>
</dbReference>
<accession>A0A553ZIS1</accession>
<keyword evidence="2" id="KW-0805">Transcription regulation</keyword>
<dbReference type="Gene3D" id="1.10.357.10">
    <property type="entry name" value="Tetracycline Repressor, domain 2"/>
    <property type="match status" value="1"/>
</dbReference>
<keyword evidence="3 5" id="KW-0238">DNA-binding</keyword>
<feature type="domain" description="HTH tetR-type" evidence="6">
    <location>
        <begin position="48"/>
        <end position="108"/>
    </location>
</feature>
<evidence type="ECO:0000313" key="8">
    <source>
        <dbReference type="Proteomes" id="UP000320888"/>
    </source>
</evidence>